<organism evidence="1 2">
    <name type="scientific">Inhella crocodyli</name>
    <dbReference type="NCBI Taxonomy" id="2499851"/>
    <lineage>
        <taxon>Bacteria</taxon>
        <taxon>Pseudomonadati</taxon>
        <taxon>Pseudomonadota</taxon>
        <taxon>Betaproteobacteria</taxon>
        <taxon>Burkholderiales</taxon>
        <taxon>Sphaerotilaceae</taxon>
        <taxon>Inhella</taxon>
    </lineage>
</organism>
<evidence type="ECO:0008006" key="3">
    <source>
        <dbReference type="Google" id="ProtNLM"/>
    </source>
</evidence>
<sequence length="295" mass="32918">MRLRKDIHLGTLLALPPASRGWRASLDEQLQLLKAEGYEGAQAWDGWGAIQRAGLDASGIARVTRPEQLDPLARQHRAEGLLYTNLHLGTGFDSDAEMDALAAALLEAQARHGHRLLVETHRATATQDIWRTLRWVERFPDLRFTADLSHWYTGQELTYGGEFAERMARLQPVFERVRAFHGRIGNSGCLQTPLDRPGLYLDHYRAMWTACCAGFLRHAEPGSALSFNAELLPMAVGEGAHAMWLHYQQATQAAPTDPWQGEPCDRFADAEALWAIICACFHQACHDTATETPTP</sequence>
<evidence type="ECO:0000313" key="2">
    <source>
        <dbReference type="Proteomes" id="UP000288587"/>
    </source>
</evidence>
<gene>
    <name evidence="1" type="ORF">EOD73_16910</name>
</gene>
<keyword evidence="2" id="KW-1185">Reference proteome</keyword>
<evidence type="ECO:0000313" key="1">
    <source>
        <dbReference type="EMBL" id="RVT82414.1"/>
    </source>
</evidence>
<dbReference type="RefSeq" id="WP_127684222.1">
    <property type="nucleotide sequence ID" value="NZ_SACM01000006.1"/>
</dbReference>
<comment type="caution">
    <text evidence="1">The sequence shown here is derived from an EMBL/GenBank/DDBJ whole genome shotgun (WGS) entry which is preliminary data.</text>
</comment>
<dbReference type="Proteomes" id="UP000288587">
    <property type="component" value="Unassembled WGS sequence"/>
</dbReference>
<dbReference type="InterPro" id="IPR036237">
    <property type="entry name" value="Xyl_isomerase-like_sf"/>
</dbReference>
<dbReference type="OrthoDB" id="2555274at2"/>
<dbReference type="AlphaFoldDB" id="A0A437LAM5"/>
<protein>
    <recommendedName>
        <fullName evidence="3">Sugar phosphate isomerase/epimerase</fullName>
    </recommendedName>
</protein>
<name>A0A437LAM5_9BURK</name>
<dbReference type="EMBL" id="SACM01000006">
    <property type="protein sequence ID" value="RVT82414.1"/>
    <property type="molecule type" value="Genomic_DNA"/>
</dbReference>
<accession>A0A437LAM5</accession>
<dbReference type="SUPFAM" id="SSF51658">
    <property type="entry name" value="Xylose isomerase-like"/>
    <property type="match status" value="1"/>
</dbReference>
<dbReference type="Gene3D" id="3.20.20.150">
    <property type="entry name" value="Divalent-metal-dependent TIM barrel enzymes"/>
    <property type="match status" value="1"/>
</dbReference>
<proteinExistence type="predicted"/>
<reference evidence="1 2" key="1">
    <citation type="submission" date="2019-01" db="EMBL/GenBank/DDBJ databases">
        <authorList>
            <person name="Chen W.-M."/>
        </authorList>
    </citation>
    <scope>NUCLEOTIDE SEQUENCE [LARGE SCALE GENOMIC DNA]</scope>
    <source>
        <strain evidence="1 2">CCP-18</strain>
    </source>
</reference>